<dbReference type="EMBL" id="ML143390">
    <property type="protein sequence ID" value="TBU33739.1"/>
    <property type="molecule type" value="Genomic_DNA"/>
</dbReference>
<sequence length="125" mass="14393">MWFTNELADTPPPMVLYSSQNSTIQNLGEIWRSLMKVRIVGWFRRLRRRRRTGFESPPSWEPSMNLWFSKVHHFHHPFSESRLARGRSICAISSISHGRPSTRYSITVVQPLAGNAGVNNTVTNV</sequence>
<evidence type="ECO:0000313" key="1">
    <source>
        <dbReference type="EMBL" id="TBU33739.1"/>
    </source>
</evidence>
<name>A0A4Q9N013_9APHY</name>
<organism evidence="1">
    <name type="scientific">Dichomitus squalens</name>
    <dbReference type="NCBI Taxonomy" id="114155"/>
    <lineage>
        <taxon>Eukaryota</taxon>
        <taxon>Fungi</taxon>
        <taxon>Dikarya</taxon>
        <taxon>Basidiomycota</taxon>
        <taxon>Agaricomycotina</taxon>
        <taxon>Agaricomycetes</taxon>
        <taxon>Polyporales</taxon>
        <taxon>Polyporaceae</taxon>
        <taxon>Dichomitus</taxon>
    </lineage>
</organism>
<reference evidence="1" key="1">
    <citation type="submission" date="2019-01" db="EMBL/GenBank/DDBJ databases">
        <title>Draft genome sequences of three monokaryotic isolates of the white-rot basidiomycete fungus Dichomitus squalens.</title>
        <authorList>
            <consortium name="DOE Joint Genome Institute"/>
            <person name="Lopez S.C."/>
            <person name="Andreopoulos B."/>
            <person name="Pangilinan J."/>
            <person name="Lipzen A."/>
            <person name="Riley R."/>
            <person name="Ahrendt S."/>
            <person name="Ng V."/>
            <person name="Barry K."/>
            <person name="Daum C."/>
            <person name="Grigoriev I.V."/>
            <person name="Hilden K.S."/>
            <person name="Makela M.R."/>
            <person name="de Vries R.P."/>
        </authorList>
    </citation>
    <scope>NUCLEOTIDE SEQUENCE [LARGE SCALE GENOMIC DNA]</scope>
    <source>
        <strain evidence="1">OM18370.1</strain>
    </source>
</reference>
<dbReference type="AlphaFoldDB" id="A0A4Q9N013"/>
<proteinExistence type="predicted"/>
<protein>
    <submittedName>
        <fullName evidence="1">Uncharacterized protein</fullName>
    </submittedName>
</protein>
<accession>A0A4Q9N013</accession>
<gene>
    <name evidence="1" type="ORF">BD311DRAFT_845005</name>
</gene>
<dbReference type="Proteomes" id="UP000292957">
    <property type="component" value="Unassembled WGS sequence"/>
</dbReference>